<sequence length="149" mass="17014">MSPLTAVLLRELQKTPHACLYELRLPTHQGHLQKAGNLNFDVTPSERGGEGEKHKPLAFGSHRLADRPEDFALFLWHTAPYLGLPFGAKICQRTEKLFSPCLARSKRSSQFLEVHEMTVENEGVIHQRWFEKKVCFFGSWVLGEIGRTE</sequence>
<organism evidence="1 2">
    <name type="scientific">Colletotrichum phormii</name>
    <dbReference type="NCBI Taxonomy" id="359342"/>
    <lineage>
        <taxon>Eukaryota</taxon>
        <taxon>Fungi</taxon>
        <taxon>Dikarya</taxon>
        <taxon>Ascomycota</taxon>
        <taxon>Pezizomycotina</taxon>
        <taxon>Sordariomycetes</taxon>
        <taxon>Hypocreomycetidae</taxon>
        <taxon>Glomerellales</taxon>
        <taxon>Glomerellaceae</taxon>
        <taxon>Colletotrichum</taxon>
        <taxon>Colletotrichum acutatum species complex</taxon>
    </lineage>
</organism>
<protein>
    <submittedName>
        <fullName evidence="1">Uncharacterized protein</fullName>
    </submittedName>
</protein>
<gene>
    <name evidence="1" type="ORF">BDP81DRAFT_177843</name>
</gene>
<dbReference type="RefSeq" id="XP_060448085.1">
    <property type="nucleotide sequence ID" value="XM_060582236.1"/>
</dbReference>
<reference evidence="1" key="1">
    <citation type="submission" date="2021-06" db="EMBL/GenBank/DDBJ databases">
        <title>Comparative genomics, transcriptomics and evolutionary studies reveal genomic signatures of adaptation to plant cell wall in hemibiotrophic fungi.</title>
        <authorList>
            <consortium name="DOE Joint Genome Institute"/>
            <person name="Baroncelli R."/>
            <person name="Diaz J.F."/>
            <person name="Benocci T."/>
            <person name="Peng M."/>
            <person name="Battaglia E."/>
            <person name="Haridas S."/>
            <person name="Andreopoulos W."/>
            <person name="Labutti K."/>
            <person name="Pangilinan J."/>
            <person name="Floch G.L."/>
            <person name="Makela M.R."/>
            <person name="Henrissat B."/>
            <person name="Grigoriev I.V."/>
            <person name="Crouch J.A."/>
            <person name="De Vries R.P."/>
            <person name="Sukno S.A."/>
            <person name="Thon M.R."/>
        </authorList>
    </citation>
    <scope>NUCLEOTIDE SEQUENCE</scope>
    <source>
        <strain evidence="1">CBS 102054</strain>
    </source>
</reference>
<proteinExistence type="predicted"/>
<keyword evidence="2" id="KW-1185">Reference proteome</keyword>
<evidence type="ECO:0000313" key="2">
    <source>
        <dbReference type="Proteomes" id="UP001243989"/>
    </source>
</evidence>
<dbReference type="AlphaFoldDB" id="A0AAI9ZWJ1"/>
<dbReference type="GeneID" id="85467098"/>
<name>A0AAI9ZWJ1_9PEZI</name>
<accession>A0AAI9ZWJ1</accession>
<dbReference type="EMBL" id="JAHMHQ010000005">
    <property type="protein sequence ID" value="KAK1639478.1"/>
    <property type="molecule type" value="Genomic_DNA"/>
</dbReference>
<dbReference type="Proteomes" id="UP001243989">
    <property type="component" value="Unassembled WGS sequence"/>
</dbReference>
<comment type="caution">
    <text evidence="1">The sequence shown here is derived from an EMBL/GenBank/DDBJ whole genome shotgun (WGS) entry which is preliminary data.</text>
</comment>
<evidence type="ECO:0000313" key="1">
    <source>
        <dbReference type="EMBL" id="KAK1639478.1"/>
    </source>
</evidence>